<comment type="subcellular location">
    <subcellularLocation>
        <location evidence="7">Cytoplasm</location>
    </subcellularLocation>
</comment>
<dbReference type="GO" id="GO:0005829">
    <property type="term" value="C:cytosol"/>
    <property type="evidence" value="ECO:0007669"/>
    <property type="project" value="TreeGrafter"/>
</dbReference>
<dbReference type="PANTHER" id="PTHR21091">
    <property type="entry name" value="METHYLTETRAHYDROFOLATE:HOMOCYSTEINE METHYLTRANSFERASE RELATED"/>
    <property type="match status" value="1"/>
</dbReference>
<evidence type="ECO:0000259" key="11">
    <source>
        <dbReference type="PROSITE" id="PS00907"/>
    </source>
</evidence>
<dbReference type="InterPro" id="IPR006361">
    <property type="entry name" value="Uroporphyrinogen_deCO2ase_HemE"/>
</dbReference>
<reference evidence="12" key="2">
    <citation type="submission" date="2020-09" db="EMBL/GenBank/DDBJ databases">
        <authorList>
            <person name="Sun Q."/>
            <person name="Kim S."/>
        </authorList>
    </citation>
    <scope>NUCLEOTIDE SEQUENCE</scope>
    <source>
        <strain evidence="12">KCTC 32513</strain>
    </source>
</reference>
<evidence type="ECO:0000256" key="4">
    <source>
        <dbReference type="ARBA" id="ARBA00022793"/>
    </source>
</evidence>
<comment type="pathway">
    <text evidence="1 7 8">Porphyrin-containing compound metabolism; protoporphyrin-IX biosynthesis; coproporphyrinogen-III from 5-aminolevulinate: step 4/4.</text>
</comment>
<proteinExistence type="inferred from homology"/>
<feature type="binding site" evidence="7">
    <location>
        <position position="323"/>
    </location>
    <ligand>
        <name>substrate</name>
    </ligand>
</feature>
<evidence type="ECO:0000256" key="2">
    <source>
        <dbReference type="ARBA" id="ARBA00009935"/>
    </source>
</evidence>
<comment type="function">
    <text evidence="7">Catalyzes the decarboxylation of four acetate groups of uroporphyrinogen-III to yield coproporphyrinogen-III.</text>
</comment>
<dbReference type="PROSITE" id="PS00906">
    <property type="entry name" value="UROD_1"/>
    <property type="match status" value="1"/>
</dbReference>
<evidence type="ECO:0000313" key="13">
    <source>
        <dbReference type="Proteomes" id="UP000634004"/>
    </source>
</evidence>
<dbReference type="GO" id="GO:0019353">
    <property type="term" value="P:protoporphyrinogen IX biosynthetic process from glutamate"/>
    <property type="evidence" value="ECO:0007669"/>
    <property type="project" value="TreeGrafter"/>
</dbReference>
<dbReference type="RefSeq" id="WP_189495510.1">
    <property type="nucleotide sequence ID" value="NZ_BMZH01000002.1"/>
</dbReference>
<protein>
    <recommendedName>
        <fullName evidence="3 7">Uroporphyrinogen decarboxylase</fullName>
        <shortName evidence="7">UPD</shortName>
        <shortName evidence="7">URO-D</shortName>
        <ecNumber evidence="3 7">4.1.1.37</ecNumber>
    </recommendedName>
</protein>
<dbReference type="InterPro" id="IPR038071">
    <property type="entry name" value="UROD/MetE-like_sf"/>
</dbReference>
<comment type="caution">
    <text evidence="7">Lacks conserved residue(s) required for the propagation of feature annotation.</text>
</comment>
<dbReference type="EC" id="4.1.1.37" evidence="3 7"/>
<dbReference type="EMBL" id="BMZH01000002">
    <property type="protein sequence ID" value="GHA86618.1"/>
    <property type="molecule type" value="Genomic_DNA"/>
</dbReference>
<dbReference type="CDD" id="cd00717">
    <property type="entry name" value="URO-D"/>
    <property type="match status" value="1"/>
</dbReference>
<dbReference type="InterPro" id="IPR000257">
    <property type="entry name" value="Uroporphyrinogen_deCOase"/>
</dbReference>
<dbReference type="AlphaFoldDB" id="A0A8J3G1G5"/>
<evidence type="ECO:0000256" key="3">
    <source>
        <dbReference type="ARBA" id="ARBA00012288"/>
    </source>
</evidence>
<evidence type="ECO:0000313" key="12">
    <source>
        <dbReference type="EMBL" id="GHA86618.1"/>
    </source>
</evidence>
<dbReference type="PANTHER" id="PTHR21091:SF169">
    <property type="entry name" value="UROPORPHYRINOGEN DECARBOXYLASE"/>
    <property type="match status" value="1"/>
</dbReference>
<dbReference type="SUPFAM" id="SSF51726">
    <property type="entry name" value="UROD/MetE-like"/>
    <property type="match status" value="1"/>
</dbReference>
<keyword evidence="6 7" id="KW-0627">Porphyrin biosynthesis</keyword>
<dbReference type="HAMAP" id="MF_00218">
    <property type="entry name" value="URO_D"/>
    <property type="match status" value="1"/>
</dbReference>
<keyword evidence="5 7" id="KW-0456">Lyase</keyword>
<keyword evidence="7" id="KW-0963">Cytoplasm</keyword>
<dbReference type="Gene3D" id="3.20.20.210">
    <property type="match status" value="1"/>
</dbReference>
<sequence>MKTDLNNPILRALRGERVESVPIWFMRQAGRHLPEYMEIRATAHDFIDFCFSPDKAAEVTLQPVRRYDMDAAILFADILLIPIGLGRQVEFVKGVGPTLDPIDAAGIDALTVSGAADRVSQVYETVAKVRAELDPSKALIGFCGGPWTVATYMLEGKGTPNKEQAKRFAYEQPEAMAALMHALVESSADYLIAQAGAGADVLKIFESWAEGLSPDLFDRLVLRPTADIITKVRAAGITVPIMGFPRGAGLNAIRYAHETGITAIAAGTDVPLGDFRATIPDGMAVQGNLDPLALRTGGRPLLRAVDQVLRDGADGPHIFNLGHGVTPDVQIDDVHAVINRIRNFDYSELRG</sequence>
<organism evidence="12 13">
    <name type="scientific">Algimonas arctica</name>
    <dbReference type="NCBI Taxonomy" id="1479486"/>
    <lineage>
        <taxon>Bacteria</taxon>
        <taxon>Pseudomonadati</taxon>
        <taxon>Pseudomonadota</taxon>
        <taxon>Alphaproteobacteria</taxon>
        <taxon>Maricaulales</taxon>
        <taxon>Robiginitomaculaceae</taxon>
        <taxon>Algimonas</taxon>
    </lineage>
</organism>
<dbReference type="Pfam" id="PF01208">
    <property type="entry name" value="URO-D"/>
    <property type="match status" value="1"/>
</dbReference>
<feature type="domain" description="Uroporphyrinogen decarboxylase (URO-D)" evidence="10">
    <location>
        <begin position="22"/>
        <end position="31"/>
    </location>
</feature>
<name>A0A8J3G1G5_9PROT</name>
<evidence type="ECO:0000256" key="9">
    <source>
        <dbReference type="RuleBase" id="RU004169"/>
    </source>
</evidence>
<comment type="catalytic activity">
    <reaction evidence="7 8">
        <text>uroporphyrinogen III + 4 H(+) = coproporphyrinogen III + 4 CO2</text>
        <dbReference type="Rhea" id="RHEA:19865"/>
        <dbReference type="ChEBI" id="CHEBI:15378"/>
        <dbReference type="ChEBI" id="CHEBI:16526"/>
        <dbReference type="ChEBI" id="CHEBI:57308"/>
        <dbReference type="ChEBI" id="CHEBI:57309"/>
        <dbReference type="EC" id="4.1.1.37"/>
    </reaction>
</comment>
<keyword evidence="4 7" id="KW-0210">Decarboxylase</keyword>
<comment type="caution">
    <text evidence="12">The sequence shown here is derived from an EMBL/GenBank/DDBJ whole genome shotgun (WGS) entry which is preliminary data.</text>
</comment>
<evidence type="ECO:0000256" key="8">
    <source>
        <dbReference type="RuleBase" id="RU000554"/>
    </source>
</evidence>
<feature type="binding site" evidence="7">
    <location>
        <position position="207"/>
    </location>
    <ligand>
        <name>substrate</name>
    </ligand>
</feature>
<feature type="binding site" evidence="7">
    <location>
        <position position="77"/>
    </location>
    <ligand>
        <name>substrate</name>
    </ligand>
</feature>
<evidence type="ECO:0000256" key="7">
    <source>
        <dbReference type="HAMAP-Rule" id="MF_00218"/>
    </source>
</evidence>
<dbReference type="Proteomes" id="UP000634004">
    <property type="component" value="Unassembled WGS sequence"/>
</dbReference>
<feature type="binding site" evidence="7">
    <location>
        <position position="152"/>
    </location>
    <ligand>
        <name>substrate</name>
    </ligand>
</feature>
<dbReference type="PROSITE" id="PS00907">
    <property type="entry name" value="UROD_2"/>
    <property type="match status" value="1"/>
</dbReference>
<evidence type="ECO:0000256" key="6">
    <source>
        <dbReference type="ARBA" id="ARBA00023244"/>
    </source>
</evidence>
<feature type="domain" description="Uroporphyrinogen decarboxylase (URO-D)" evidence="11">
    <location>
        <begin position="140"/>
        <end position="156"/>
    </location>
</feature>
<evidence type="ECO:0000256" key="5">
    <source>
        <dbReference type="ARBA" id="ARBA00023239"/>
    </source>
</evidence>
<dbReference type="NCBIfam" id="TIGR01464">
    <property type="entry name" value="hemE"/>
    <property type="match status" value="1"/>
</dbReference>
<keyword evidence="13" id="KW-1185">Reference proteome</keyword>
<evidence type="ECO:0000256" key="1">
    <source>
        <dbReference type="ARBA" id="ARBA00004804"/>
    </source>
</evidence>
<accession>A0A8J3G1G5</accession>
<reference evidence="12" key="1">
    <citation type="journal article" date="2014" name="Int. J. Syst. Evol. Microbiol.">
        <title>Complete genome sequence of Corynebacterium casei LMG S-19264T (=DSM 44701T), isolated from a smear-ripened cheese.</title>
        <authorList>
            <consortium name="US DOE Joint Genome Institute (JGI-PGF)"/>
            <person name="Walter F."/>
            <person name="Albersmeier A."/>
            <person name="Kalinowski J."/>
            <person name="Ruckert C."/>
        </authorList>
    </citation>
    <scope>NUCLEOTIDE SEQUENCE</scope>
    <source>
        <strain evidence="12">KCTC 32513</strain>
    </source>
</reference>
<feature type="site" description="Transition state stabilizer" evidence="7">
    <location>
        <position position="77"/>
    </location>
</feature>
<dbReference type="GO" id="GO:0004853">
    <property type="term" value="F:uroporphyrinogen decarboxylase activity"/>
    <property type="evidence" value="ECO:0007669"/>
    <property type="project" value="UniProtKB-UniRule"/>
</dbReference>
<gene>
    <name evidence="7 12" type="primary">hemE</name>
    <name evidence="12" type="ORF">GCM10009069_07280</name>
</gene>
<dbReference type="UniPathway" id="UPA00251">
    <property type="reaction ID" value="UER00321"/>
</dbReference>
<comment type="subunit">
    <text evidence="7">Homodimer.</text>
</comment>
<feature type="binding site" evidence="7">
    <location>
        <begin position="27"/>
        <end position="31"/>
    </location>
    <ligand>
        <name>substrate</name>
    </ligand>
</feature>
<evidence type="ECO:0000259" key="10">
    <source>
        <dbReference type="PROSITE" id="PS00906"/>
    </source>
</evidence>
<comment type="similarity">
    <text evidence="2 7 9">Belongs to the uroporphyrinogen decarboxylase family.</text>
</comment>